<protein>
    <recommendedName>
        <fullName evidence="3">F-box domain-containing protein</fullName>
    </recommendedName>
</protein>
<evidence type="ECO:0000313" key="1">
    <source>
        <dbReference type="EMBL" id="KIK50595.1"/>
    </source>
</evidence>
<evidence type="ECO:0008006" key="3">
    <source>
        <dbReference type="Google" id="ProtNLM"/>
    </source>
</evidence>
<dbReference type="Proteomes" id="UP000053593">
    <property type="component" value="Unassembled WGS sequence"/>
</dbReference>
<dbReference type="HOGENOM" id="CLU_484981_0_0_1"/>
<evidence type="ECO:0000313" key="2">
    <source>
        <dbReference type="Proteomes" id="UP000053593"/>
    </source>
</evidence>
<dbReference type="EMBL" id="KN834894">
    <property type="protein sequence ID" value="KIK50595.1"/>
    <property type="molecule type" value="Genomic_DNA"/>
</dbReference>
<keyword evidence="2" id="KW-1185">Reference proteome</keyword>
<accession>A0A0D0AK81</accession>
<dbReference type="AlphaFoldDB" id="A0A0D0AK81"/>
<organism evidence="1 2">
    <name type="scientific">Collybiopsis luxurians FD-317 M1</name>
    <dbReference type="NCBI Taxonomy" id="944289"/>
    <lineage>
        <taxon>Eukaryota</taxon>
        <taxon>Fungi</taxon>
        <taxon>Dikarya</taxon>
        <taxon>Basidiomycota</taxon>
        <taxon>Agaricomycotina</taxon>
        <taxon>Agaricomycetes</taxon>
        <taxon>Agaricomycetidae</taxon>
        <taxon>Agaricales</taxon>
        <taxon>Marasmiineae</taxon>
        <taxon>Omphalotaceae</taxon>
        <taxon>Collybiopsis</taxon>
        <taxon>Collybiopsis luxurians</taxon>
    </lineage>
</organism>
<sequence>MSPHRHRRSSIRHFKISNDILLTILEFLDPPSLWRMCKAFPRVYSLAMEYQSLRYKYELAISGMKDGPVALSKVPPISRLQLLLTYRKDWLELAWTHEHRLQIPMPAQVGGSGGFIHHIHKHGVYSTLELSELPSSRKNRPPALTRHLKFTTSAIDRVAVDLSQGLIVTGSIFSYQGQIGIQLHFRDLWSFGKHPHAQALNYEFSSQISTSAAVVRMVVLVCGSKLAVSLEVSGGRFKHLILNWLNFDARWLDDQDIQFLNETYLLGVTTKSGSAIISLYNVSKVASISVVREFELPEIWCNTSMKFVPNSSPRSDLLQPSDALFYSAPETRILAITSTPAAISHSEYYPMNWLFLKESYFSFPSRRDAFRVPWRQWGQYGLAKDIDAPPEAIRGPYVVGSKVFYVENPPARSSRSHGHSRSSRLRVIDFSPFPEPAALSMGWTSVGPRAGLIPSESSRSIPSSSVDGLPVKDLCATEDNIILFLETRQGYQTVNVLTFGVPISGSSRRHR</sequence>
<proteinExistence type="predicted"/>
<name>A0A0D0AK81_9AGAR</name>
<dbReference type="OrthoDB" id="2893272at2759"/>
<gene>
    <name evidence="1" type="ORF">GYMLUDRAFT_182569</name>
</gene>
<reference evidence="1 2" key="1">
    <citation type="submission" date="2014-04" db="EMBL/GenBank/DDBJ databases">
        <title>Evolutionary Origins and Diversification of the Mycorrhizal Mutualists.</title>
        <authorList>
            <consortium name="DOE Joint Genome Institute"/>
            <consortium name="Mycorrhizal Genomics Consortium"/>
            <person name="Kohler A."/>
            <person name="Kuo A."/>
            <person name="Nagy L.G."/>
            <person name="Floudas D."/>
            <person name="Copeland A."/>
            <person name="Barry K.W."/>
            <person name="Cichocki N."/>
            <person name="Veneault-Fourrey C."/>
            <person name="LaButti K."/>
            <person name="Lindquist E.A."/>
            <person name="Lipzen A."/>
            <person name="Lundell T."/>
            <person name="Morin E."/>
            <person name="Murat C."/>
            <person name="Riley R."/>
            <person name="Ohm R."/>
            <person name="Sun H."/>
            <person name="Tunlid A."/>
            <person name="Henrissat B."/>
            <person name="Grigoriev I.V."/>
            <person name="Hibbett D.S."/>
            <person name="Martin F."/>
        </authorList>
    </citation>
    <scope>NUCLEOTIDE SEQUENCE [LARGE SCALE GENOMIC DNA]</scope>
    <source>
        <strain evidence="1 2">FD-317 M1</strain>
    </source>
</reference>